<sequence length="121" mass="14190">MKEAWDTAVMATDAGNGEVESGFGIEKQYTGIAEEHQNPTYRSTNPAQRKVLTQIPQVSKETAKWKERHNREYGQTENIITFNILYDMPNQSLLMKQRQVKVSWRNFIVHVITFRKFFPRL</sequence>
<protein>
    <submittedName>
        <fullName evidence="1">Uncharacterized protein</fullName>
    </submittedName>
</protein>
<organism evidence="1 2">
    <name type="scientific">Dryococelus australis</name>
    <dbReference type="NCBI Taxonomy" id="614101"/>
    <lineage>
        <taxon>Eukaryota</taxon>
        <taxon>Metazoa</taxon>
        <taxon>Ecdysozoa</taxon>
        <taxon>Arthropoda</taxon>
        <taxon>Hexapoda</taxon>
        <taxon>Insecta</taxon>
        <taxon>Pterygota</taxon>
        <taxon>Neoptera</taxon>
        <taxon>Polyneoptera</taxon>
        <taxon>Phasmatodea</taxon>
        <taxon>Verophasmatodea</taxon>
        <taxon>Anareolatae</taxon>
        <taxon>Phasmatidae</taxon>
        <taxon>Eurycanthinae</taxon>
        <taxon>Dryococelus</taxon>
    </lineage>
</organism>
<reference evidence="1 2" key="1">
    <citation type="submission" date="2023-02" db="EMBL/GenBank/DDBJ databases">
        <title>LHISI_Scaffold_Assembly.</title>
        <authorList>
            <person name="Stuart O.P."/>
            <person name="Cleave R."/>
            <person name="Magrath M.J.L."/>
            <person name="Mikheyev A.S."/>
        </authorList>
    </citation>
    <scope>NUCLEOTIDE SEQUENCE [LARGE SCALE GENOMIC DNA]</scope>
    <source>
        <strain evidence="1">Daus_M_001</strain>
        <tissue evidence="1">Leg muscle</tissue>
    </source>
</reference>
<comment type="caution">
    <text evidence="1">The sequence shown here is derived from an EMBL/GenBank/DDBJ whole genome shotgun (WGS) entry which is preliminary data.</text>
</comment>
<name>A0ABQ9HKZ0_9NEOP</name>
<gene>
    <name evidence="1" type="ORF">PR048_011141</name>
</gene>
<proteinExistence type="predicted"/>
<dbReference type="EMBL" id="JARBHB010000004">
    <property type="protein sequence ID" value="KAJ8884945.1"/>
    <property type="molecule type" value="Genomic_DNA"/>
</dbReference>
<accession>A0ABQ9HKZ0</accession>
<keyword evidence="2" id="KW-1185">Reference proteome</keyword>
<evidence type="ECO:0000313" key="1">
    <source>
        <dbReference type="EMBL" id="KAJ8884945.1"/>
    </source>
</evidence>
<evidence type="ECO:0000313" key="2">
    <source>
        <dbReference type="Proteomes" id="UP001159363"/>
    </source>
</evidence>
<dbReference type="Proteomes" id="UP001159363">
    <property type="component" value="Chromosome X"/>
</dbReference>